<keyword evidence="1" id="KW-0479">Metal-binding</keyword>
<proteinExistence type="predicted"/>
<evidence type="ECO:0000313" key="5">
    <source>
        <dbReference type="Proteomes" id="UP000054516"/>
    </source>
</evidence>
<evidence type="ECO:0000256" key="1">
    <source>
        <dbReference type="PROSITE-ProRule" id="PRU00042"/>
    </source>
</evidence>
<evidence type="ECO:0000256" key="2">
    <source>
        <dbReference type="SAM" id="MobiDB-lite"/>
    </source>
</evidence>
<protein>
    <recommendedName>
        <fullName evidence="3">C2H2-type domain-containing protein</fullName>
    </recommendedName>
</protein>
<dbReference type="SMART" id="SM00355">
    <property type="entry name" value="ZnF_C2H2"/>
    <property type="match status" value="1"/>
</dbReference>
<keyword evidence="1" id="KW-0862">Zinc</keyword>
<gene>
    <name evidence="4" type="ORF">SAMD00023353_3600650</name>
</gene>
<dbReference type="EMBL" id="DF977481">
    <property type="protein sequence ID" value="GAP89769.1"/>
    <property type="molecule type" value="Genomic_DNA"/>
</dbReference>
<feature type="region of interest" description="Disordered" evidence="2">
    <location>
        <begin position="1"/>
        <end position="103"/>
    </location>
</feature>
<dbReference type="InterPro" id="IPR013087">
    <property type="entry name" value="Znf_C2H2_type"/>
</dbReference>
<feature type="compositionally biased region" description="Basic and acidic residues" evidence="2">
    <location>
        <begin position="17"/>
        <end position="49"/>
    </location>
</feature>
<feature type="domain" description="C2H2-type" evidence="3">
    <location>
        <begin position="174"/>
        <end position="204"/>
    </location>
</feature>
<dbReference type="GO" id="GO:0008270">
    <property type="term" value="F:zinc ion binding"/>
    <property type="evidence" value="ECO:0007669"/>
    <property type="project" value="UniProtKB-KW"/>
</dbReference>
<reference evidence="4" key="1">
    <citation type="submission" date="2016-03" db="EMBL/GenBank/DDBJ databases">
        <title>Draft genome sequence of Rosellinia necatrix.</title>
        <authorList>
            <person name="Kanematsu S."/>
        </authorList>
    </citation>
    <scope>NUCLEOTIDE SEQUENCE [LARGE SCALE GENOMIC DNA]</scope>
    <source>
        <strain evidence="4">W97</strain>
    </source>
</reference>
<keyword evidence="5" id="KW-1185">Reference proteome</keyword>
<organism evidence="4">
    <name type="scientific">Rosellinia necatrix</name>
    <name type="common">White root-rot fungus</name>
    <dbReference type="NCBI Taxonomy" id="77044"/>
    <lineage>
        <taxon>Eukaryota</taxon>
        <taxon>Fungi</taxon>
        <taxon>Dikarya</taxon>
        <taxon>Ascomycota</taxon>
        <taxon>Pezizomycotina</taxon>
        <taxon>Sordariomycetes</taxon>
        <taxon>Xylariomycetidae</taxon>
        <taxon>Xylariales</taxon>
        <taxon>Xylariaceae</taxon>
        <taxon>Rosellinia</taxon>
    </lineage>
</organism>
<keyword evidence="1" id="KW-0863">Zinc-finger</keyword>
<evidence type="ECO:0000313" key="4">
    <source>
        <dbReference type="EMBL" id="GAP89769.1"/>
    </source>
</evidence>
<dbReference type="PROSITE" id="PS50157">
    <property type="entry name" value="ZINC_FINGER_C2H2_2"/>
    <property type="match status" value="1"/>
</dbReference>
<dbReference type="Gene3D" id="3.30.160.60">
    <property type="entry name" value="Classic Zinc Finger"/>
    <property type="match status" value="1"/>
</dbReference>
<feature type="region of interest" description="Disordered" evidence="2">
    <location>
        <begin position="282"/>
        <end position="359"/>
    </location>
</feature>
<dbReference type="AlphaFoldDB" id="A0A1W2TN45"/>
<sequence>MDAEKEKRREHRRRERRRLDRERSRERFEREKERERHDEIPKQQSREQAKSIQSRSTSSIQLMNFPTPTIPFRPDTPDSTSRGGSQGLKSLRGTSKNATGFEHLEQVTISRDNTADEKLRRSASFAYLGSKLAVCHETSLKPKSIRATLPAGTQNTIQAISPAVSANVLRGGTYICPHKECQKSFPGQHHLKTHMYRVHGSTPTVNYLRSRIAHVEDADDDDLTLFDLKHADEALTPVRDARSWNENDIRYHPPPLSEAIKGLGRAGLSSSHIPRLFSTPSVASTRWSRTPAPASDSRSRKRMRSPESSDMEPLTQRRLRISEEGSMGTSFALGHSLPSPGDDIQDSTAAGIAGIERAV</sequence>
<dbReference type="Proteomes" id="UP000054516">
    <property type="component" value="Unassembled WGS sequence"/>
</dbReference>
<dbReference type="OrthoDB" id="4779105at2759"/>
<evidence type="ECO:0000259" key="3">
    <source>
        <dbReference type="PROSITE" id="PS50157"/>
    </source>
</evidence>
<name>A0A1W2TN45_ROSNE</name>
<dbReference type="PROSITE" id="PS00028">
    <property type="entry name" value="ZINC_FINGER_C2H2_1"/>
    <property type="match status" value="1"/>
</dbReference>
<feature type="compositionally biased region" description="Polar residues" evidence="2">
    <location>
        <begin position="50"/>
        <end position="67"/>
    </location>
</feature>
<accession>A0A1W2TN45</accession>